<feature type="transmembrane region" description="Helical" evidence="6">
    <location>
        <begin position="139"/>
        <end position="165"/>
    </location>
</feature>
<feature type="transmembrane region" description="Helical" evidence="6">
    <location>
        <begin position="94"/>
        <end position="113"/>
    </location>
</feature>
<dbReference type="EMBL" id="JAHAIK010000005">
    <property type="protein sequence ID" value="MBS5964577.1"/>
    <property type="molecule type" value="Genomic_DNA"/>
</dbReference>
<dbReference type="AlphaFoldDB" id="A0A233UYV2"/>
<dbReference type="GO" id="GO:0022857">
    <property type="term" value="F:transmembrane transporter activity"/>
    <property type="evidence" value="ECO:0007669"/>
    <property type="project" value="InterPro"/>
</dbReference>
<comment type="caution">
    <text evidence="7">The sequence shown here is derived from an EMBL/GenBank/DDBJ whole genome shotgun (WGS) entry which is preliminary data.</text>
</comment>
<evidence type="ECO:0000313" key="9">
    <source>
        <dbReference type="Proteomes" id="UP000235723"/>
    </source>
</evidence>
<dbReference type="RefSeq" id="WP_094207286.1">
    <property type="nucleotide sequence ID" value="NZ_CAUPKI010000004.1"/>
</dbReference>
<keyword evidence="3 6" id="KW-0812">Transmembrane</keyword>
<dbReference type="Proteomes" id="UP000235723">
    <property type="component" value="Unassembled WGS sequence"/>
</dbReference>
<evidence type="ECO:0000256" key="3">
    <source>
        <dbReference type="ARBA" id="ARBA00022692"/>
    </source>
</evidence>
<organism evidence="7 10">
    <name type="scientific">Finegoldia magna</name>
    <name type="common">Peptostreptococcus magnus</name>
    <dbReference type="NCBI Taxonomy" id="1260"/>
    <lineage>
        <taxon>Bacteria</taxon>
        <taxon>Bacillati</taxon>
        <taxon>Bacillota</taxon>
        <taxon>Tissierellia</taxon>
        <taxon>Tissierellales</taxon>
        <taxon>Peptoniphilaceae</taxon>
        <taxon>Finegoldia</taxon>
    </lineage>
</organism>
<evidence type="ECO:0000256" key="5">
    <source>
        <dbReference type="ARBA" id="ARBA00023136"/>
    </source>
</evidence>
<gene>
    <name evidence="8" type="ORF">CJ208_03350</name>
    <name evidence="7" type="ORF">KIA07_02790</name>
</gene>
<dbReference type="Pfam" id="PF02653">
    <property type="entry name" value="BPD_transp_2"/>
    <property type="match status" value="1"/>
</dbReference>
<accession>A0A233UYV2</accession>
<evidence type="ECO:0000313" key="7">
    <source>
        <dbReference type="EMBL" id="MBS5964577.1"/>
    </source>
</evidence>
<dbReference type="GO" id="GO:0005886">
    <property type="term" value="C:plasma membrane"/>
    <property type="evidence" value="ECO:0007669"/>
    <property type="project" value="UniProtKB-SubCell"/>
</dbReference>
<evidence type="ECO:0000313" key="10">
    <source>
        <dbReference type="Proteomes" id="UP000730862"/>
    </source>
</evidence>
<comment type="subcellular location">
    <subcellularLocation>
        <location evidence="1">Cell membrane</location>
        <topology evidence="1">Multi-pass membrane protein</topology>
    </subcellularLocation>
</comment>
<dbReference type="PANTHER" id="PTHR43370:SF1">
    <property type="entry name" value="GUANOSINE ABC TRANSPORTER PERMEASE PROTEIN NUPQ"/>
    <property type="match status" value="1"/>
</dbReference>
<evidence type="ECO:0000256" key="1">
    <source>
        <dbReference type="ARBA" id="ARBA00004651"/>
    </source>
</evidence>
<sequence>MNLVLLGLVIGNTLINATPILYAGLGGMISEKSGVTNIGLEGMMTIGALIAATVGYYTHNPWLAFLCGGLSGMVFALIHAVVSITFAGDQTISAIAINYLGPGVALFVSRIFFDGATQTKPIEPQFKIPVLFDGIQNKFLANVISLPATVYLVFVLVCLIYIFMYKTKWGMRLIAVGEHPKAAETLNINVFFVRYMAVLFSGFMAGLGGATMSISLVSSFFPALVAGQGFIALVTVIFGKWTPQGVMLAALFFGFAQSISVVLGGTNLPIPSELISMIPYVATLVVLILFGGKTKAPTADGIPYLKDDIAL</sequence>
<feature type="transmembrane region" description="Helical" evidence="6">
    <location>
        <begin position="274"/>
        <end position="292"/>
    </location>
</feature>
<dbReference type="EMBL" id="PNHD01000003">
    <property type="protein sequence ID" value="PMC60455.1"/>
    <property type="molecule type" value="Genomic_DNA"/>
</dbReference>
<dbReference type="PANTHER" id="PTHR43370">
    <property type="entry name" value="SUGAR ABC TRANSPORTER INTEGRAL MEMBRANE PROTEIN-RELATED"/>
    <property type="match status" value="1"/>
</dbReference>
<name>A0A233UYV2_FINMA</name>
<protein>
    <submittedName>
        <fullName evidence="7">ABC transporter permease</fullName>
    </submittedName>
</protein>
<dbReference type="GeneID" id="60840403"/>
<reference evidence="8 9" key="1">
    <citation type="submission" date="2017-09" db="EMBL/GenBank/DDBJ databases">
        <title>Bacterial strain isolated from the female urinary microbiota.</title>
        <authorList>
            <person name="Thomas-White K."/>
            <person name="Kumar N."/>
            <person name="Forster S."/>
            <person name="Putonti C."/>
            <person name="Lawley T."/>
            <person name="Wolfe A.J."/>
        </authorList>
    </citation>
    <scope>NUCLEOTIDE SEQUENCE [LARGE SCALE GENOMIC DNA]</scope>
    <source>
        <strain evidence="8 9">UMB0115</strain>
    </source>
</reference>
<proteinExistence type="predicted"/>
<evidence type="ECO:0000256" key="4">
    <source>
        <dbReference type="ARBA" id="ARBA00022989"/>
    </source>
</evidence>
<keyword evidence="2" id="KW-1003">Cell membrane</keyword>
<feature type="transmembrane region" description="Helical" evidence="6">
    <location>
        <begin position="63"/>
        <end position="87"/>
    </location>
</feature>
<keyword evidence="4 6" id="KW-1133">Transmembrane helix</keyword>
<evidence type="ECO:0000256" key="6">
    <source>
        <dbReference type="SAM" id="Phobius"/>
    </source>
</evidence>
<feature type="transmembrane region" description="Helical" evidence="6">
    <location>
        <begin position="246"/>
        <end position="268"/>
    </location>
</feature>
<evidence type="ECO:0000256" key="2">
    <source>
        <dbReference type="ARBA" id="ARBA00022475"/>
    </source>
</evidence>
<reference evidence="7" key="2">
    <citation type="submission" date="2021-02" db="EMBL/GenBank/DDBJ databases">
        <title>Infant gut strain persistence is associated with maternal origin, phylogeny, and functional potential including surface adhesion and iron acquisition.</title>
        <authorList>
            <person name="Lou Y.C."/>
        </authorList>
    </citation>
    <scope>NUCLEOTIDE SEQUENCE</scope>
    <source>
        <strain evidence="7">L3_058_000G1_dasL3_058_000G1_concoct_72</strain>
    </source>
</reference>
<dbReference type="InterPro" id="IPR001851">
    <property type="entry name" value="ABC_transp_permease"/>
</dbReference>
<feature type="transmembrane region" description="Helical" evidence="6">
    <location>
        <begin position="38"/>
        <end position="57"/>
    </location>
</feature>
<feature type="transmembrane region" description="Helical" evidence="6">
    <location>
        <begin position="219"/>
        <end position="239"/>
    </location>
</feature>
<feature type="transmembrane region" description="Helical" evidence="6">
    <location>
        <begin position="6"/>
        <end position="26"/>
    </location>
</feature>
<keyword evidence="5 6" id="KW-0472">Membrane</keyword>
<dbReference type="CDD" id="cd06580">
    <property type="entry name" value="TM_PBP1_transp_TpRbsC_like"/>
    <property type="match status" value="1"/>
</dbReference>
<evidence type="ECO:0000313" key="8">
    <source>
        <dbReference type="EMBL" id="PMC60455.1"/>
    </source>
</evidence>
<dbReference type="Proteomes" id="UP000730862">
    <property type="component" value="Unassembled WGS sequence"/>
</dbReference>
<feature type="transmembrane region" description="Helical" evidence="6">
    <location>
        <begin position="186"/>
        <end position="207"/>
    </location>
</feature>